<evidence type="ECO:0000313" key="5">
    <source>
        <dbReference type="Proteomes" id="UP000019116"/>
    </source>
</evidence>
<dbReference type="InterPro" id="IPR050164">
    <property type="entry name" value="Peptidase_C19"/>
</dbReference>
<dbReference type="Gene3D" id="3.90.70.10">
    <property type="entry name" value="Cysteine proteinases"/>
    <property type="match status" value="1"/>
</dbReference>
<feature type="compositionally biased region" description="Basic and acidic residues" evidence="2">
    <location>
        <begin position="804"/>
        <end position="819"/>
    </location>
</feature>
<feature type="compositionally biased region" description="Polar residues" evidence="2">
    <location>
        <begin position="732"/>
        <end position="746"/>
    </location>
</feature>
<dbReference type="GO" id="GO:0005634">
    <property type="term" value="C:nucleus"/>
    <property type="evidence" value="ECO:0000318"/>
    <property type="project" value="GO_Central"/>
</dbReference>
<evidence type="ECO:0000313" key="4">
    <source>
        <dbReference type="EnsemblPlants" id="TraesCS1D02G196600.1"/>
    </source>
</evidence>
<dbReference type="PANTHER" id="PTHR24006:SF923">
    <property type="entry name" value="USP DOMAIN-CONTAINING PROTEIN"/>
    <property type="match status" value="1"/>
</dbReference>
<comment type="similarity">
    <text evidence="1">Belongs to the peptidase C19 family.</text>
</comment>
<accession>A0A3B5ZTS0</accession>
<proteinExistence type="inferred from homology"/>
<dbReference type="PROSITE" id="PS00973">
    <property type="entry name" value="USP_2"/>
    <property type="match status" value="1"/>
</dbReference>
<dbReference type="PANTHER" id="PTHR24006">
    <property type="entry name" value="UBIQUITIN CARBOXYL-TERMINAL HYDROLASE"/>
    <property type="match status" value="1"/>
</dbReference>
<dbReference type="PROSITE" id="PS50235">
    <property type="entry name" value="USP_3"/>
    <property type="match status" value="1"/>
</dbReference>
<feature type="compositionally biased region" description="Low complexity" evidence="2">
    <location>
        <begin position="659"/>
        <end position="675"/>
    </location>
</feature>
<feature type="compositionally biased region" description="Polar residues" evidence="2">
    <location>
        <begin position="786"/>
        <end position="802"/>
    </location>
</feature>
<sequence>MPRPEEEREQPPHAADAPVDPMTAPPPPPPLEEEEEEQQQLGKRPTTAADALVAPMPPPLPPSQPEEKQEEQPVPAAALPQPLESGPASAEEGHEETSQDKNPFKVPGPAAEGQEETSQDKNPFKVPDPADEVEKETSQDKNPIKVPGPADEEDKETRGDKSPFKVPGLADEGDWQTCRDRKLLRIMGRADERYKGIGQGRRPEDDDSEDSCGCSHYRRSHFWYPHEQRDPRYYDHELHCGGFCQNCCPNWHHSALHLGNGYPDRYGYPGHPHRGYGYPVGRFDQDCMDLYNSRLMDSWDDKLVDTQCCSRYKLTRGKNDFPVAASLSNPEKWICFLNCILQCVVHTVPLVSKLLKDRHLGPCPSGSDEFCCYCSLRHHASEVIRLSGDVLYPRKFVKRLKSIFRDFEQGQHQDAHEFLRCLLDKLDEVTVSPRSESEEPSSIVKELFGGQLKSQLNCPKCKHCSDRLESFLDLNLEVNQMDTIMDSLSSYTKIEVVEDFICDGCKSRVNMEKHLKVEQAPEVLVIQLKRFQNLGSDISKIHDMVKYQLELDLNPFMSSPDDKPQCYDLYGVVEHWGNTAKGHYVCYIRSSETDWFLFDDDKIVKMTEDRLLEKKAYVLFYVKKGSSPWFSTLLEKKEMFLSDYFEELAGKGLDEDGASKAGSYSSSGSDSDNGSVEQDVTEHFFGPAEKNEAGPSSAGLSQGVQGIENGSTLCSVPDKNEVGCSLGGVPSGGTQKPTSLTLSSVENGDASGLPLLLENKEKSSHGTREANHNGPSSEVLDADSHIGSSQENGRSCNLLQSSSHKHEDYCPENLTLHKEEEEEEEEDGMVGSCDSPAGSLHARGSAGTSRLRTVGSNSDRTTNGECNTKFI</sequence>
<dbReference type="SMR" id="A0A3B5ZTS0"/>
<feature type="region of interest" description="Disordered" evidence="2">
    <location>
        <begin position="656"/>
        <end position="677"/>
    </location>
</feature>
<dbReference type="InterPro" id="IPR001394">
    <property type="entry name" value="Peptidase_C19_UCH"/>
</dbReference>
<dbReference type="Gramene" id="TraesCS1D02G196600.1">
    <property type="protein sequence ID" value="TraesCS1D02G196600.1"/>
    <property type="gene ID" value="TraesCS1D02G196600"/>
</dbReference>
<dbReference type="STRING" id="4565.A0A3B5ZTS0"/>
<feature type="domain" description="USP" evidence="3">
    <location>
        <begin position="325"/>
        <end position="624"/>
    </location>
</feature>
<evidence type="ECO:0000259" key="3">
    <source>
        <dbReference type="PROSITE" id="PS50235"/>
    </source>
</evidence>
<feature type="region of interest" description="Disordered" evidence="2">
    <location>
        <begin position="1"/>
        <end position="172"/>
    </location>
</feature>
<feature type="compositionally biased region" description="Basic and acidic residues" evidence="2">
    <location>
        <begin position="758"/>
        <end position="771"/>
    </location>
</feature>
<name>A0A3B5ZTS0_WHEAT</name>
<dbReference type="Gramene" id="TraesCLE_scaffold_125868_01G000100.1">
    <property type="protein sequence ID" value="TraesCLE_scaffold_125868_01G000100.1"/>
    <property type="gene ID" value="TraesCLE_scaffold_125868_01G000100"/>
</dbReference>
<protein>
    <recommendedName>
        <fullName evidence="3">USP domain-containing protein</fullName>
    </recommendedName>
</protein>
<dbReference type="OMA" id="VIHIVAM"/>
<feature type="compositionally biased region" description="Basic and acidic residues" evidence="2">
    <location>
        <begin position="91"/>
        <end position="103"/>
    </location>
</feature>
<dbReference type="Proteomes" id="UP000019116">
    <property type="component" value="Chromosome 1D"/>
</dbReference>
<evidence type="ECO:0000256" key="2">
    <source>
        <dbReference type="SAM" id="MobiDB-lite"/>
    </source>
</evidence>
<dbReference type="Pfam" id="PF00443">
    <property type="entry name" value="UCH"/>
    <property type="match status" value="1"/>
</dbReference>
<dbReference type="Gramene" id="TraesCS1D03G0502100.1">
    <property type="protein sequence ID" value="TraesCS1D03G0502100.1.CDS"/>
    <property type="gene ID" value="TraesCS1D03G0502100"/>
</dbReference>
<dbReference type="Gramene" id="TraesWEE_scaffold_126374_01G000100.1">
    <property type="protein sequence ID" value="TraesWEE_scaffold_126374_01G000100.1"/>
    <property type="gene ID" value="TraesWEE_scaffold_126374_01G000100"/>
</dbReference>
<dbReference type="EnsemblPlants" id="TraesCS1D02G196600.1">
    <property type="protein sequence ID" value="TraesCS1D02G196600.1"/>
    <property type="gene ID" value="TraesCS1D02G196600"/>
</dbReference>
<dbReference type="InterPro" id="IPR028889">
    <property type="entry name" value="USP"/>
</dbReference>
<feature type="compositionally biased region" description="Basic and acidic residues" evidence="2">
    <location>
        <begin position="1"/>
        <end position="11"/>
    </location>
</feature>
<dbReference type="GO" id="GO:0016579">
    <property type="term" value="P:protein deubiquitination"/>
    <property type="evidence" value="ECO:0007669"/>
    <property type="project" value="InterPro"/>
</dbReference>
<dbReference type="SUPFAM" id="SSF54001">
    <property type="entry name" value="Cysteine proteinases"/>
    <property type="match status" value="1"/>
</dbReference>
<dbReference type="AlphaFoldDB" id="A0A3B5ZTS0"/>
<dbReference type="InterPro" id="IPR018200">
    <property type="entry name" value="USP_CS"/>
</dbReference>
<dbReference type="GO" id="GO:0004843">
    <property type="term" value="F:cysteine-type deubiquitinase activity"/>
    <property type="evidence" value="ECO:0000318"/>
    <property type="project" value="GO_Central"/>
</dbReference>
<keyword evidence="5" id="KW-1185">Reference proteome</keyword>
<organism evidence="4">
    <name type="scientific">Triticum aestivum</name>
    <name type="common">Wheat</name>
    <dbReference type="NCBI Taxonomy" id="4565"/>
    <lineage>
        <taxon>Eukaryota</taxon>
        <taxon>Viridiplantae</taxon>
        <taxon>Streptophyta</taxon>
        <taxon>Embryophyta</taxon>
        <taxon>Tracheophyta</taxon>
        <taxon>Spermatophyta</taxon>
        <taxon>Magnoliopsida</taxon>
        <taxon>Liliopsida</taxon>
        <taxon>Poales</taxon>
        <taxon>Poaceae</taxon>
        <taxon>BOP clade</taxon>
        <taxon>Pooideae</taxon>
        <taxon>Triticodae</taxon>
        <taxon>Triticeae</taxon>
        <taxon>Triticinae</taxon>
        <taxon>Triticum</taxon>
    </lineage>
</organism>
<reference evidence="4" key="1">
    <citation type="submission" date="2018-08" db="EMBL/GenBank/DDBJ databases">
        <authorList>
            <person name="Rossello M."/>
        </authorList>
    </citation>
    <scope>NUCLEOTIDE SEQUENCE [LARGE SCALE GENOMIC DNA]</scope>
    <source>
        <strain evidence="4">cv. Chinese Spring</strain>
    </source>
</reference>
<reference evidence="4" key="2">
    <citation type="submission" date="2018-10" db="UniProtKB">
        <authorList>
            <consortium name="EnsemblPlants"/>
        </authorList>
    </citation>
    <scope>IDENTIFICATION</scope>
</reference>
<dbReference type="Gramene" id="TraesRN1D0100536600.1">
    <property type="protein sequence ID" value="TraesRN1D0100536600.1"/>
    <property type="gene ID" value="TraesRN1D0100536600"/>
</dbReference>
<feature type="compositionally biased region" description="Pro residues" evidence="2">
    <location>
        <begin position="55"/>
        <end position="64"/>
    </location>
</feature>
<dbReference type="GO" id="GO:0031647">
    <property type="term" value="P:regulation of protein stability"/>
    <property type="evidence" value="ECO:0000318"/>
    <property type="project" value="GO_Central"/>
</dbReference>
<dbReference type="OrthoDB" id="420187at2759"/>
<feature type="compositionally biased region" description="Low complexity" evidence="2">
    <location>
        <begin position="72"/>
        <end position="84"/>
    </location>
</feature>
<dbReference type="Gramene" id="TraesROB_scaffold_123292_01G000100.1">
    <property type="protein sequence ID" value="TraesROB_scaffold_123292_01G000100.1"/>
    <property type="gene ID" value="TraesROB_scaffold_123292_01G000100"/>
</dbReference>
<feature type="region of interest" description="Disordered" evidence="2">
    <location>
        <begin position="725"/>
        <end position="871"/>
    </location>
</feature>
<feature type="compositionally biased region" description="Polar residues" evidence="2">
    <location>
        <begin position="846"/>
        <end position="871"/>
    </location>
</feature>
<dbReference type="InterPro" id="IPR038765">
    <property type="entry name" value="Papain-like_cys_pep_sf"/>
</dbReference>
<evidence type="ECO:0000256" key="1">
    <source>
        <dbReference type="ARBA" id="ARBA00009085"/>
    </source>
</evidence>
<dbReference type="GO" id="GO:0005829">
    <property type="term" value="C:cytosol"/>
    <property type="evidence" value="ECO:0000318"/>
    <property type="project" value="GO_Central"/>
</dbReference>